<dbReference type="PANTHER" id="PTHR13793:SF148">
    <property type="entry name" value="RING_FYVE_PHD ZINC FINGER SUPERFAMILY PROTEIN"/>
    <property type="match status" value="1"/>
</dbReference>
<feature type="domain" description="PHD-type" evidence="6">
    <location>
        <begin position="163"/>
        <end position="216"/>
    </location>
</feature>
<evidence type="ECO:0000256" key="1">
    <source>
        <dbReference type="ARBA" id="ARBA00022723"/>
    </source>
</evidence>
<dbReference type="Pfam" id="PF13832">
    <property type="entry name" value="zf-HC5HC2H_2"/>
    <property type="match status" value="1"/>
</dbReference>
<dbReference type="Proteomes" id="UP001652660">
    <property type="component" value="Chromosome 5e"/>
</dbReference>
<evidence type="ECO:0000256" key="2">
    <source>
        <dbReference type="ARBA" id="ARBA00022771"/>
    </source>
</evidence>
<keyword evidence="3" id="KW-0862">Zinc</keyword>
<evidence type="ECO:0000259" key="6">
    <source>
        <dbReference type="PROSITE" id="PS50016"/>
    </source>
</evidence>
<keyword evidence="8" id="KW-1185">Reference proteome</keyword>
<evidence type="ECO:0000256" key="5">
    <source>
        <dbReference type="SAM" id="MobiDB-lite"/>
    </source>
</evidence>
<dbReference type="Gene3D" id="3.30.40.10">
    <property type="entry name" value="Zinc/RING finger domain, C3HC4 (zinc finger)"/>
    <property type="match status" value="2"/>
</dbReference>
<dbReference type="InterPro" id="IPR011011">
    <property type="entry name" value="Znf_FYVE_PHD"/>
</dbReference>
<reference evidence="9" key="1">
    <citation type="submission" date="2025-08" db="UniProtKB">
        <authorList>
            <consortium name="RefSeq"/>
        </authorList>
    </citation>
    <scope>IDENTIFICATION</scope>
    <source>
        <tissue evidence="9">Leaves</tissue>
    </source>
</reference>
<protein>
    <submittedName>
        <fullName evidence="9">Uncharacterized protein isoform X1</fullName>
    </submittedName>
</protein>
<dbReference type="RefSeq" id="XP_071905174.1">
    <property type="nucleotide sequence ID" value="XM_072049073.1"/>
</dbReference>
<dbReference type="CDD" id="cd15571">
    <property type="entry name" value="ePHD"/>
    <property type="match status" value="1"/>
</dbReference>
<keyword evidence="1" id="KW-0479">Metal-binding</keyword>
<dbReference type="InterPro" id="IPR034732">
    <property type="entry name" value="EPHD"/>
</dbReference>
<evidence type="ECO:0000259" key="7">
    <source>
        <dbReference type="PROSITE" id="PS51805"/>
    </source>
</evidence>
<organism evidence="8 9">
    <name type="scientific">Coffea arabica</name>
    <name type="common">Arabian coffee</name>
    <dbReference type="NCBI Taxonomy" id="13443"/>
    <lineage>
        <taxon>Eukaryota</taxon>
        <taxon>Viridiplantae</taxon>
        <taxon>Streptophyta</taxon>
        <taxon>Embryophyta</taxon>
        <taxon>Tracheophyta</taxon>
        <taxon>Spermatophyta</taxon>
        <taxon>Magnoliopsida</taxon>
        <taxon>eudicotyledons</taxon>
        <taxon>Gunneridae</taxon>
        <taxon>Pentapetalae</taxon>
        <taxon>asterids</taxon>
        <taxon>lamiids</taxon>
        <taxon>Gentianales</taxon>
        <taxon>Rubiaceae</taxon>
        <taxon>Ixoroideae</taxon>
        <taxon>Gardenieae complex</taxon>
        <taxon>Bertiereae - Coffeeae clade</taxon>
        <taxon>Coffeeae</taxon>
        <taxon>Coffea</taxon>
    </lineage>
</organism>
<dbReference type="SMART" id="SM00249">
    <property type="entry name" value="PHD"/>
    <property type="match status" value="2"/>
</dbReference>
<dbReference type="Pfam" id="PF13831">
    <property type="entry name" value="PHD_2"/>
    <property type="match status" value="1"/>
</dbReference>
<dbReference type="InterPro" id="IPR019787">
    <property type="entry name" value="Znf_PHD-finger"/>
</dbReference>
<feature type="region of interest" description="Disordered" evidence="5">
    <location>
        <begin position="94"/>
        <end position="158"/>
    </location>
</feature>
<dbReference type="InterPro" id="IPR001965">
    <property type="entry name" value="Znf_PHD"/>
</dbReference>
<gene>
    <name evidence="9" type="primary">LOC140003989</name>
</gene>
<feature type="domain" description="PHD-type" evidence="7">
    <location>
        <begin position="230"/>
        <end position="343"/>
    </location>
</feature>
<name>A0ABM4UD17_COFAR</name>
<accession>A0ABM4UD17</accession>
<dbReference type="PANTHER" id="PTHR13793">
    <property type="entry name" value="PHD FINGER PROTEINS"/>
    <property type="match status" value="1"/>
</dbReference>
<keyword evidence="2 4" id="KW-0863">Zinc-finger</keyword>
<dbReference type="PROSITE" id="PS50016">
    <property type="entry name" value="ZF_PHD_2"/>
    <property type="match status" value="1"/>
</dbReference>
<dbReference type="GeneID" id="140003989"/>
<sequence length="385" mass="43090">MGNKLHELPPLKRYRLIQQEEKLTQNIHPNHRNFPAPSCLPAKKRKESRNLLPIDPISNTATYSLPAKKRVWAIQPFDLNIEYHQPFLDNTEKSQKVSEEVNQIPDAKVDSNAREGKNKAEDKEDKVSESEIQDKEGNIRLEELNEENKEHVDNGDGDDEDDGILCAICESTDGDPSDPIVFCDGCELMVHATCYGHPFTKGIPDGDWFCAKCLASQSPYRTNTSNHIKPFSCCLCPVTGGALKPTTDKGKWAHLVCALFVPEAFFSDPEGREGIDVTKVPARRWKQKCYICKSKNGCAIDCSEPRCPLAFHVTCALKENLCIEYSEGRNKKVIVAGFCGTHSDLWEKGCFSLASNREVGSTRLWQGISTRSSKDLWVVGSRSTI</sequence>
<dbReference type="SUPFAM" id="SSF57903">
    <property type="entry name" value="FYVE/PHD zinc finger"/>
    <property type="match status" value="1"/>
</dbReference>
<dbReference type="InterPro" id="IPR013083">
    <property type="entry name" value="Znf_RING/FYVE/PHD"/>
</dbReference>
<evidence type="ECO:0000256" key="3">
    <source>
        <dbReference type="ARBA" id="ARBA00022833"/>
    </source>
</evidence>
<dbReference type="InterPro" id="IPR050701">
    <property type="entry name" value="Histone_Mod_Regulator"/>
</dbReference>
<dbReference type="CDD" id="cd15492">
    <property type="entry name" value="PHD_BRPF_JADE_like"/>
    <property type="match status" value="1"/>
</dbReference>
<evidence type="ECO:0000313" key="9">
    <source>
        <dbReference type="RefSeq" id="XP_071905174.1"/>
    </source>
</evidence>
<proteinExistence type="predicted"/>
<evidence type="ECO:0000313" key="8">
    <source>
        <dbReference type="Proteomes" id="UP001652660"/>
    </source>
</evidence>
<feature type="compositionally biased region" description="Basic and acidic residues" evidence="5">
    <location>
        <begin position="107"/>
        <end position="154"/>
    </location>
</feature>
<evidence type="ECO:0000256" key="4">
    <source>
        <dbReference type="PROSITE-ProRule" id="PRU00146"/>
    </source>
</evidence>
<dbReference type="PROSITE" id="PS51805">
    <property type="entry name" value="EPHD"/>
    <property type="match status" value="1"/>
</dbReference>